<keyword evidence="3" id="KW-1185">Reference proteome</keyword>
<protein>
    <submittedName>
        <fullName evidence="2">HET-domain-containing protein</fullName>
    </submittedName>
</protein>
<name>A0AAV9I2L4_9PEZI</name>
<reference evidence="2" key="2">
    <citation type="submission" date="2023-06" db="EMBL/GenBank/DDBJ databases">
        <authorList>
            <consortium name="Lawrence Berkeley National Laboratory"/>
            <person name="Mondo S.J."/>
            <person name="Hensen N."/>
            <person name="Bonometti L."/>
            <person name="Westerberg I."/>
            <person name="Brannstrom I.O."/>
            <person name="Guillou S."/>
            <person name="Cros-Aarteil S."/>
            <person name="Calhoun S."/>
            <person name="Haridas S."/>
            <person name="Kuo A."/>
            <person name="Pangilinan J."/>
            <person name="Riley R."/>
            <person name="Labutti K."/>
            <person name="Andreopoulos B."/>
            <person name="Lipzen A."/>
            <person name="Chen C."/>
            <person name="Yanf M."/>
            <person name="Daum C."/>
            <person name="Ng V."/>
            <person name="Clum A."/>
            <person name="Steindorff A."/>
            <person name="Ohm R."/>
            <person name="Martin F."/>
            <person name="Silar P."/>
            <person name="Natvig D."/>
            <person name="Lalanne C."/>
            <person name="Gautier V."/>
            <person name="Ament-Velasquez S.L."/>
            <person name="Kruys A."/>
            <person name="Hutchinson M.I."/>
            <person name="Powell A.J."/>
            <person name="Barry K."/>
            <person name="Miller A.N."/>
            <person name="Grigoriev I.V."/>
            <person name="Debuchy R."/>
            <person name="Gladieux P."/>
            <person name="Thoren M.H."/>
            <person name="Johannesson H."/>
        </authorList>
    </citation>
    <scope>NUCLEOTIDE SEQUENCE</scope>
    <source>
        <strain evidence="2">PSN324</strain>
    </source>
</reference>
<feature type="non-terminal residue" evidence="2">
    <location>
        <position position="379"/>
    </location>
</feature>
<evidence type="ECO:0000313" key="2">
    <source>
        <dbReference type="EMBL" id="KAK4466898.1"/>
    </source>
</evidence>
<sequence length="379" mass="43939">MRHWERFENGSRLKPPLDAFLDSRIIPQSPNLEHCLEFVRPLLRGCVESHLFPCRQSSRSLQIPRRYVDIENGVRLITTQTAAGAHDWRYIALSHCWGESRLLETKTTNLAQHYINIPWVNLGKTFQDAICLSRGLNVRYIWIDSLCIVQDDPANWKSEALKMASVYSDSYLTIAATGSKNGDGGCFFERSPGLSLSRLSYVHQDEHPVHAQYSSFDLLDSHSDLTWSRYALKQPLLRRAWCFQERLLSPRVLHFHDQEMVWECRTTTACECGFLSHTAWFRSARREQYRSNSRREILGLNAWMKMIVRYSALQLTYESDRLPALSGLAKQFAESLHGKVRYLAGLWENDLWRGLGWASHANTRRSKSLTLPSWSWISM</sequence>
<dbReference type="Proteomes" id="UP001321749">
    <property type="component" value="Unassembled WGS sequence"/>
</dbReference>
<dbReference type="Pfam" id="PF06985">
    <property type="entry name" value="HET"/>
    <property type="match status" value="1"/>
</dbReference>
<proteinExistence type="predicted"/>
<organism evidence="2 3">
    <name type="scientific">Cladorrhinum samala</name>
    <dbReference type="NCBI Taxonomy" id="585594"/>
    <lineage>
        <taxon>Eukaryota</taxon>
        <taxon>Fungi</taxon>
        <taxon>Dikarya</taxon>
        <taxon>Ascomycota</taxon>
        <taxon>Pezizomycotina</taxon>
        <taxon>Sordariomycetes</taxon>
        <taxon>Sordariomycetidae</taxon>
        <taxon>Sordariales</taxon>
        <taxon>Podosporaceae</taxon>
        <taxon>Cladorrhinum</taxon>
    </lineage>
</organism>
<dbReference type="InterPro" id="IPR010730">
    <property type="entry name" value="HET"/>
</dbReference>
<accession>A0AAV9I2L4</accession>
<comment type="caution">
    <text evidence="2">The sequence shown here is derived from an EMBL/GenBank/DDBJ whole genome shotgun (WGS) entry which is preliminary data.</text>
</comment>
<dbReference type="AlphaFoldDB" id="A0AAV9I2L4"/>
<dbReference type="PANTHER" id="PTHR33112">
    <property type="entry name" value="DOMAIN PROTEIN, PUTATIVE-RELATED"/>
    <property type="match status" value="1"/>
</dbReference>
<feature type="domain" description="Heterokaryon incompatibility" evidence="1">
    <location>
        <begin position="90"/>
        <end position="245"/>
    </location>
</feature>
<dbReference type="PANTHER" id="PTHR33112:SF13">
    <property type="entry name" value="HETEROKARYON INCOMPATIBILITY DOMAIN-CONTAINING PROTEIN"/>
    <property type="match status" value="1"/>
</dbReference>
<evidence type="ECO:0000259" key="1">
    <source>
        <dbReference type="Pfam" id="PF06985"/>
    </source>
</evidence>
<reference evidence="2" key="1">
    <citation type="journal article" date="2023" name="Mol. Phylogenet. Evol.">
        <title>Genome-scale phylogeny and comparative genomics of the fungal order Sordariales.</title>
        <authorList>
            <person name="Hensen N."/>
            <person name="Bonometti L."/>
            <person name="Westerberg I."/>
            <person name="Brannstrom I.O."/>
            <person name="Guillou S."/>
            <person name="Cros-Aarteil S."/>
            <person name="Calhoun S."/>
            <person name="Haridas S."/>
            <person name="Kuo A."/>
            <person name="Mondo S."/>
            <person name="Pangilinan J."/>
            <person name="Riley R."/>
            <person name="LaButti K."/>
            <person name="Andreopoulos B."/>
            <person name="Lipzen A."/>
            <person name="Chen C."/>
            <person name="Yan M."/>
            <person name="Daum C."/>
            <person name="Ng V."/>
            <person name="Clum A."/>
            <person name="Steindorff A."/>
            <person name="Ohm R.A."/>
            <person name="Martin F."/>
            <person name="Silar P."/>
            <person name="Natvig D.O."/>
            <person name="Lalanne C."/>
            <person name="Gautier V."/>
            <person name="Ament-Velasquez S.L."/>
            <person name="Kruys A."/>
            <person name="Hutchinson M.I."/>
            <person name="Powell A.J."/>
            <person name="Barry K."/>
            <person name="Miller A.N."/>
            <person name="Grigoriev I.V."/>
            <person name="Debuchy R."/>
            <person name="Gladieux P."/>
            <person name="Hiltunen Thoren M."/>
            <person name="Johannesson H."/>
        </authorList>
    </citation>
    <scope>NUCLEOTIDE SEQUENCE</scope>
    <source>
        <strain evidence="2">PSN324</strain>
    </source>
</reference>
<gene>
    <name evidence="2" type="ORF">QBC42DRAFT_191977</name>
</gene>
<evidence type="ECO:0000313" key="3">
    <source>
        <dbReference type="Proteomes" id="UP001321749"/>
    </source>
</evidence>
<dbReference type="EMBL" id="MU864929">
    <property type="protein sequence ID" value="KAK4466898.1"/>
    <property type="molecule type" value="Genomic_DNA"/>
</dbReference>